<protein>
    <submittedName>
        <fullName evidence="1">Uncharacterized protein</fullName>
    </submittedName>
</protein>
<gene>
    <name evidence="1" type="ORF">PDJAM_G00042910</name>
</gene>
<evidence type="ECO:0000313" key="2">
    <source>
        <dbReference type="Proteomes" id="UP000830395"/>
    </source>
</evidence>
<reference evidence="1" key="1">
    <citation type="submission" date="2020-02" db="EMBL/GenBank/DDBJ databases">
        <title>Genome sequencing of the panga catfish, Pangasius djambal.</title>
        <authorList>
            <person name="Wen M."/>
            <person name="Zahm M."/>
            <person name="Roques C."/>
            <person name="Cabau C."/>
            <person name="Klopp C."/>
            <person name="Donnadieu C."/>
            <person name="Jouanno E."/>
            <person name="Avarre J.-C."/>
            <person name="Campet M."/>
            <person name="Ha T."/>
            <person name="Dugue R."/>
            <person name="Lampietro C."/>
            <person name="Louis A."/>
            <person name="Herpin A."/>
            <person name="Echchiki A."/>
            <person name="Berthelot C."/>
            <person name="Parey E."/>
            <person name="Roest-Crollius H."/>
            <person name="Braasch I."/>
            <person name="Postlethwait J.H."/>
            <person name="Bobe J."/>
            <person name="Montfort J."/>
            <person name="Bouchez O."/>
            <person name="Begum T."/>
            <person name="Schartl M."/>
            <person name="Gustiano R."/>
            <person name="Guiguen Y."/>
        </authorList>
    </citation>
    <scope>NUCLEOTIDE SEQUENCE</scope>
    <source>
        <strain evidence="1">Pdj_M5554</strain>
    </source>
</reference>
<comment type="caution">
    <text evidence="1">The sequence shown here is derived from an EMBL/GenBank/DDBJ whole genome shotgun (WGS) entry which is preliminary data.</text>
</comment>
<keyword evidence="2" id="KW-1185">Reference proteome</keyword>
<evidence type="ECO:0000313" key="1">
    <source>
        <dbReference type="EMBL" id="MCJ8739074.1"/>
    </source>
</evidence>
<organism evidence="1 2">
    <name type="scientific">Pangasius djambal</name>
    <dbReference type="NCBI Taxonomy" id="1691987"/>
    <lineage>
        <taxon>Eukaryota</taxon>
        <taxon>Metazoa</taxon>
        <taxon>Chordata</taxon>
        <taxon>Craniata</taxon>
        <taxon>Vertebrata</taxon>
        <taxon>Euteleostomi</taxon>
        <taxon>Actinopterygii</taxon>
        <taxon>Neopterygii</taxon>
        <taxon>Teleostei</taxon>
        <taxon>Ostariophysi</taxon>
        <taxon>Siluriformes</taxon>
        <taxon>Pangasiidae</taxon>
        <taxon>Pangasius</taxon>
    </lineage>
</organism>
<proteinExistence type="predicted"/>
<dbReference type="Proteomes" id="UP000830395">
    <property type="component" value="Chromosome 13"/>
</dbReference>
<sequence>MMELRSLRLLLPGLLLLFALHRCSSRPCLDPIISPLYASSFWASSRYNFLYSAHFAKLHGSSGWSPAPGDTQPWLQINLGRKYRIVAIATQGTFNSYDWVTKYTLLYGDRFDAWTPYVMKGGNMTLPGNWNYYQVKRNVFHYAFTAKHLRLLPMGWNTENGGKIGVRLEVYGCPYGPCLDPIISPLYASSFWASSRYNFLYSAHFAKLHGSSGWSPAPGDTQPWLQINLGRKYRIVAIATQGTFNSYDWVTKYTLLYGDRFDAWTPYVMKGGNMTLPGNWNYYQVKRNVFHYAFTAKHLRLLPMGWNTENGGKIGVRLEVYGCPYDSYVMHFEGDDMVAYSLPGGRLRTLQDHYALNFKTLEKDGVLLYSEGIQGDSVMLELKTGRLYLHMSLGSSTVHNMDGMTTVRLGNLLDTQHWHYVTVKRYGRDLNFTLDSQTERVLLNGEFNYLDLDNQLYVGGVIEKDSPHLPGKVNFRGCLENVFINGINIIYKTQYKDPDVWFAPKKKKMHYTCRDLLWRPMTFAGPNNYLQVPGFFRKNRLAVKFKFRSWDYTGLLMFTRFADDLGSLELGLSEGQVNITVTQPGNKRLRFAAGYRLNDGFWHTVDLAARDNLLSVTIDEDESSPLKITNPFMVRTGNTYFFGGCPKTNNTARCVTKLARFHGCMQQIFIDDEPVDIDVMLQRKWGRYTELLLGTCGITDRCTPNPCEHEGRCIQSWNDFLCVCNNTGYKGEVCHNSVYRESCEAYRLNGKYWSGNYTIDPDLSGPLKPFTVYCKMKLNKAWTIIDHNRLERTKVTGSSLDQPYIGDVQYLNASWDEATALANTSLYCEQWIEFSCYKSRLLNTPHGKPYTFWIGRHNESHEYWGGSFPESGKCGCAINQTCTDSKFWCNCDADYRQWYSDKGYLMFRDHLPVRRFVIGDTNRPGSEAQFSLGPLRCSGDRSIWNTVAITKPTYMTFPTFKPGTSADITFHFKTYRTNGVFLENSDDHLRNFIRVELNSTTEVVFIFMVGDGIRNVTLRTTKPLNDNEWHYVEAEINVKMARLKVDFYPPAIHKFPGQTYITMQFTQPLLVGAANHTLRPFLGCLRGLRMNGVPVDLEGKVDERTGIRRNCTGACLNASIPCRNGGQCIDGYASYSCDCNNTAFDGYYCHLDIGAFFDVGAWLRYDIRKEPISEDAWWANFWIEPHWHNFTLGYNTTTDDIEFSFSTQQTPAVLLYISSFHKDYIAVLLKKDGTLSLRYRLGLLTHKFQLTTRNLADGFPHFVNITRHNYTVWTQVDYMEPWVERLTLGEIPRFDSPKSIFLGRVMEVGDIDYDVQRHNSPGLVGCISGVRYNIFAPLKAYFRPNITNPPITTQGYVVESNCGAIPPVLGYVPWEDDPWFTGLFFYYIHDDVTPPWMTCAANHTLRPFLGCLRGLRMNGVPVDLEGKVDERTGIRRNCTGACLNASIPCRNGGQCIDGYASYSCDCNNTAFDGYYCHLDIGAFFDVGAWLRYDIRKEPISEDAWWANFWIEPHWHNFTLGYNTTTDDIEFSFSTQQTPAVLLYISSFHKDYIAVLLKKDGTLSLRYRLGLLTHKFQLTTRNLADGFPHFVNITRHNYTVWTQVDYMEPWVERLTLGEIPRFDSPKSIFLGRVMEVGDIDYDVQRHNSPGLVGCISGVRYNIFAPLKAYFRPNITNPPITTQGYVVESNCGAIPPVLGYVPWEDDPWFTGLFFYYIHDDVTPPWMTLIVTVSLMLLFLMLYGMYIYLYKYKGSYHTNEPKNLESPSSARPLTETLRKEKKNLPEIQEEATGE</sequence>
<dbReference type="EMBL" id="CM040987">
    <property type="protein sequence ID" value="MCJ8739074.1"/>
    <property type="molecule type" value="Genomic_DNA"/>
</dbReference>
<accession>A0ACC5YTJ0</accession>
<name>A0ACC5YTJ0_9TELE</name>